<protein>
    <submittedName>
        <fullName evidence="2">Uncharacterized protein</fullName>
    </submittedName>
</protein>
<keyword evidence="3" id="KW-1185">Reference proteome</keyword>
<evidence type="ECO:0000256" key="1">
    <source>
        <dbReference type="SAM" id="MobiDB-lite"/>
    </source>
</evidence>
<reference evidence="2" key="1">
    <citation type="submission" date="2020-06" db="EMBL/GenBank/DDBJ databases">
        <authorList>
            <person name="Li T."/>
            <person name="Hu X."/>
            <person name="Zhang T."/>
            <person name="Song X."/>
            <person name="Zhang H."/>
            <person name="Dai N."/>
            <person name="Sheng W."/>
            <person name="Hou X."/>
            <person name="Wei L."/>
        </authorList>
    </citation>
    <scope>NUCLEOTIDE SEQUENCE</scope>
    <source>
        <strain evidence="2">3651</strain>
        <tissue evidence="2">Leaf</tissue>
    </source>
</reference>
<sequence>MAPTPNRRNMQQAMTSLQSHIGPTNNTDQQTLPSTILTLAPPSPNIPQSLISQFYPTVQNMQTPPPHVQASTRMTVESQMRNSPQALSPDSSSNPTMSPTHAANPGGREEDQNSPSNLRARNNLISLG</sequence>
<dbReference type="AlphaFoldDB" id="A0AAE1XTL4"/>
<evidence type="ECO:0000313" key="3">
    <source>
        <dbReference type="Proteomes" id="UP001293254"/>
    </source>
</evidence>
<dbReference type="EMBL" id="JACGWO010000010">
    <property type="protein sequence ID" value="KAK4417329.1"/>
    <property type="molecule type" value="Genomic_DNA"/>
</dbReference>
<accession>A0AAE1XTL4</accession>
<organism evidence="2 3">
    <name type="scientific">Sesamum alatum</name>
    <dbReference type="NCBI Taxonomy" id="300844"/>
    <lineage>
        <taxon>Eukaryota</taxon>
        <taxon>Viridiplantae</taxon>
        <taxon>Streptophyta</taxon>
        <taxon>Embryophyta</taxon>
        <taxon>Tracheophyta</taxon>
        <taxon>Spermatophyta</taxon>
        <taxon>Magnoliopsida</taxon>
        <taxon>eudicotyledons</taxon>
        <taxon>Gunneridae</taxon>
        <taxon>Pentapetalae</taxon>
        <taxon>asterids</taxon>
        <taxon>lamiids</taxon>
        <taxon>Lamiales</taxon>
        <taxon>Pedaliaceae</taxon>
        <taxon>Sesamum</taxon>
    </lineage>
</organism>
<feature type="compositionally biased region" description="Polar residues" evidence="1">
    <location>
        <begin position="69"/>
        <end position="101"/>
    </location>
</feature>
<name>A0AAE1XTL4_9LAMI</name>
<feature type="compositionally biased region" description="Polar residues" evidence="1">
    <location>
        <begin position="46"/>
        <end position="62"/>
    </location>
</feature>
<evidence type="ECO:0000313" key="2">
    <source>
        <dbReference type="EMBL" id="KAK4417329.1"/>
    </source>
</evidence>
<reference evidence="2" key="2">
    <citation type="journal article" date="2024" name="Plant">
        <title>Genomic evolution and insights into agronomic trait innovations of Sesamum species.</title>
        <authorList>
            <person name="Miao H."/>
            <person name="Wang L."/>
            <person name="Qu L."/>
            <person name="Liu H."/>
            <person name="Sun Y."/>
            <person name="Le M."/>
            <person name="Wang Q."/>
            <person name="Wei S."/>
            <person name="Zheng Y."/>
            <person name="Lin W."/>
            <person name="Duan Y."/>
            <person name="Cao H."/>
            <person name="Xiong S."/>
            <person name="Wang X."/>
            <person name="Wei L."/>
            <person name="Li C."/>
            <person name="Ma Q."/>
            <person name="Ju M."/>
            <person name="Zhao R."/>
            <person name="Li G."/>
            <person name="Mu C."/>
            <person name="Tian Q."/>
            <person name="Mei H."/>
            <person name="Zhang T."/>
            <person name="Gao T."/>
            <person name="Zhang H."/>
        </authorList>
    </citation>
    <scope>NUCLEOTIDE SEQUENCE</scope>
    <source>
        <strain evidence="2">3651</strain>
    </source>
</reference>
<comment type="caution">
    <text evidence="2">The sequence shown here is derived from an EMBL/GenBank/DDBJ whole genome shotgun (WGS) entry which is preliminary data.</text>
</comment>
<feature type="region of interest" description="Disordered" evidence="1">
    <location>
        <begin position="1"/>
        <end position="128"/>
    </location>
</feature>
<gene>
    <name evidence="2" type="ORF">Salat_2558500</name>
</gene>
<feature type="compositionally biased region" description="Polar residues" evidence="1">
    <location>
        <begin position="113"/>
        <end position="128"/>
    </location>
</feature>
<proteinExistence type="predicted"/>
<feature type="compositionally biased region" description="Polar residues" evidence="1">
    <location>
        <begin position="1"/>
        <end position="37"/>
    </location>
</feature>
<dbReference type="Proteomes" id="UP001293254">
    <property type="component" value="Unassembled WGS sequence"/>
</dbReference>